<gene>
    <name evidence="1" type="ORF">A7C99_5333</name>
</gene>
<dbReference type="Proteomes" id="UP000243015">
    <property type="component" value="Unassembled WGS sequence"/>
</dbReference>
<evidence type="ECO:0000313" key="2">
    <source>
        <dbReference type="Proteomes" id="UP000243015"/>
    </source>
</evidence>
<organism evidence="1 2">
    <name type="scientific">Trichophyton rubrum</name>
    <name type="common">Athlete's foot fungus</name>
    <name type="synonym">Epidermophyton rubrum</name>
    <dbReference type="NCBI Taxonomy" id="5551"/>
    <lineage>
        <taxon>Eukaryota</taxon>
        <taxon>Fungi</taxon>
        <taxon>Dikarya</taxon>
        <taxon>Ascomycota</taxon>
        <taxon>Pezizomycotina</taxon>
        <taxon>Eurotiomycetes</taxon>
        <taxon>Eurotiomycetidae</taxon>
        <taxon>Onygenales</taxon>
        <taxon>Arthrodermataceae</taxon>
        <taxon>Trichophyton</taxon>
    </lineage>
</organism>
<evidence type="ECO:0000313" key="1">
    <source>
        <dbReference type="EMBL" id="OAL62948.1"/>
    </source>
</evidence>
<reference evidence="1 2" key="1">
    <citation type="submission" date="2016-05" db="EMBL/GenBank/DDBJ databases">
        <title>Genome sequencing of Trichophyton rubrum CMCC(F)T1i isolated from hair.</title>
        <authorList>
            <person name="Zhan P."/>
            <person name="Tao Y."/>
            <person name="Liu W."/>
        </authorList>
    </citation>
    <scope>NUCLEOTIDE SEQUENCE [LARGE SCALE GENOMIC DNA]</scope>
    <source>
        <strain evidence="2">CMCC(F)T1i</strain>
    </source>
</reference>
<comment type="caution">
    <text evidence="1">The sequence shown here is derived from an EMBL/GenBank/DDBJ whole genome shotgun (WGS) entry which is preliminary data.</text>
</comment>
<protein>
    <submittedName>
        <fullName evidence="1">Uncharacterized protein</fullName>
    </submittedName>
</protein>
<proteinExistence type="predicted"/>
<dbReference type="EMBL" id="LHPM01000018">
    <property type="protein sequence ID" value="OAL62948.1"/>
    <property type="molecule type" value="Genomic_DNA"/>
</dbReference>
<accession>A0A178ESE2</accession>
<name>A0A178ESE2_TRIRU</name>
<sequence>MASKNLVPATDAGGGFIPSRCNLGALVAQRPGMFDKAFSGPRRLTFDPRFDPEYLSTFQRSGPVESWQGLHPIDVDDDAFCEEVNISVYLRRRIDQLANNTLGLWLCHE</sequence>
<dbReference type="AlphaFoldDB" id="A0A178ESE2"/>